<dbReference type="InterPro" id="IPR058646">
    <property type="entry name" value="CzcB_N"/>
</dbReference>
<evidence type="ECO:0000259" key="4">
    <source>
        <dbReference type="Pfam" id="PF25917"/>
    </source>
</evidence>
<dbReference type="PANTHER" id="PTHR30097:SF4">
    <property type="entry name" value="SLR6042 PROTEIN"/>
    <property type="match status" value="1"/>
</dbReference>
<evidence type="ECO:0000256" key="1">
    <source>
        <dbReference type="ARBA" id="ARBA00009477"/>
    </source>
</evidence>
<feature type="domain" description="CzcB-like C-terminal circularly permuted SH3-like" evidence="6">
    <location>
        <begin position="340"/>
        <end position="400"/>
    </location>
</feature>
<evidence type="ECO:0000259" key="6">
    <source>
        <dbReference type="Pfam" id="PF25975"/>
    </source>
</evidence>
<dbReference type="Pfam" id="PF25917">
    <property type="entry name" value="BSH_RND"/>
    <property type="match status" value="1"/>
</dbReference>
<keyword evidence="8" id="KW-1185">Reference proteome</keyword>
<accession>A0ABQ1JXU0</accession>
<comment type="caution">
    <text evidence="7">The sequence shown here is derived from an EMBL/GenBank/DDBJ whole genome shotgun (WGS) entry which is preliminary data.</text>
</comment>
<dbReference type="PANTHER" id="PTHR30097">
    <property type="entry name" value="CATION EFFLUX SYSTEM PROTEIN CUSB"/>
    <property type="match status" value="1"/>
</dbReference>
<dbReference type="InterPro" id="IPR058625">
    <property type="entry name" value="MdtA-like_BSH"/>
</dbReference>
<dbReference type="RefSeq" id="WP_188741170.1">
    <property type="nucleotide sequence ID" value="NZ_BMII01000067.1"/>
</dbReference>
<organism evidence="7 8">
    <name type="scientific">Shewanella inventionis</name>
    <dbReference type="NCBI Taxonomy" id="1738770"/>
    <lineage>
        <taxon>Bacteria</taxon>
        <taxon>Pseudomonadati</taxon>
        <taxon>Pseudomonadota</taxon>
        <taxon>Gammaproteobacteria</taxon>
        <taxon>Alteromonadales</taxon>
        <taxon>Shewanellaceae</taxon>
        <taxon>Shewanella</taxon>
    </lineage>
</organism>
<dbReference type="EMBL" id="BMII01000067">
    <property type="protein sequence ID" value="GGB76923.1"/>
    <property type="molecule type" value="Genomic_DNA"/>
</dbReference>
<comment type="similarity">
    <text evidence="1">Belongs to the membrane fusion protein (MFP) (TC 8.A.1) family.</text>
</comment>
<dbReference type="Gene3D" id="2.40.50.100">
    <property type="match status" value="1"/>
</dbReference>
<dbReference type="Gene3D" id="2.40.30.170">
    <property type="match status" value="1"/>
</dbReference>
<evidence type="ECO:0000313" key="8">
    <source>
        <dbReference type="Proteomes" id="UP000617555"/>
    </source>
</evidence>
<proteinExistence type="inferred from homology"/>
<keyword evidence="3" id="KW-0732">Signal</keyword>
<dbReference type="SUPFAM" id="SSF51230">
    <property type="entry name" value="Single hybrid motif"/>
    <property type="match status" value="1"/>
</dbReference>
<reference evidence="8" key="1">
    <citation type="journal article" date="2019" name="Int. J. Syst. Evol. Microbiol.">
        <title>The Global Catalogue of Microorganisms (GCM) 10K type strain sequencing project: providing services to taxonomists for standard genome sequencing and annotation.</title>
        <authorList>
            <consortium name="The Broad Institute Genomics Platform"/>
            <consortium name="The Broad Institute Genome Sequencing Center for Infectious Disease"/>
            <person name="Wu L."/>
            <person name="Ma J."/>
        </authorList>
    </citation>
    <scope>NUCLEOTIDE SEQUENCE [LARGE SCALE GENOMIC DNA]</scope>
    <source>
        <strain evidence="8">CGMCC 1.15339</strain>
    </source>
</reference>
<dbReference type="InterPro" id="IPR058649">
    <property type="entry name" value="CzcB_C"/>
</dbReference>
<dbReference type="InterPro" id="IPR011053">
    <property type="entry name" value="Single_hybrid_motif"/>
</dbReference>
<sequence>MKNNNIFTSLTAAILLCFSVSTSFSVLAASAPEVQEAEPEKGPHRGRMLREDNVALELAIFETGVPPEFRVWMTDAGKPVSPNQVDLNIKLTRLGDVVDDINFRVEGDFLRGDLEIYEPHSFVVTINANYQGKNYRWQYDNFEGRTRIEPAVAEAMEIGTDVVGARTLHQTIPAYGRISLPASATHNISARFDGVITKLLVKQGDLVKQGQTLMTVESNESLKPYQITSPADGIVTEQYANSGEQTASKTLLTLTNTSQYVAKLAVYPADYKNVVVGTPVTVKVEGYDTPLIGKVDFIEQKVRDDQAKLVWVSIPNTHDALADGAFVNADIEVATIDVPLAVKKIGLQGFRDFTVVYAKVGDQYEVRMLELGREDGEWVEVLGGIALGTTYVTDNSYIIKADIEKSGASHDH</sequence>
<dbReference type="CDD" id="cd06850">
    <property type="entry name" value="biotinyl_domain"/>
    <property type="match status" value="1"/>
</dbReference>
<evidence type="ECO:0000259" key="5">
    <source>
        <dbReference type="Pfam" id="PF25971"/>
    </source>
</evidence>
<feature type="chain" id="PRO_5046100804" evidence="3">
    <location>
        <begin position="29"/>
        <end position="412"/>
    </location>
</feature>
<feature type="domain" description="Multidrug resistance protein MdtA-like barrel-sandwich hybrid" evidence="4">
    <location>
        <begin position="187"/>
        <end position="247"/>
    </location>
</feature>
<dbReference type="Pfam" id="PF25971">
    <property type="entry name" value="CzcB_N"/>
    <property type="match status" value="1"/>
</dbReference>
<feature type="signal peptide" evidence="3">
    <location>
        <begin position="1"/>
        <end position="28"/>
    </location>
</feature>
<evidence type="ECO:0000256" key="2">
    <source>
        <dbReference type="ARBA" id="ARBA00022448"/>
    </source>
</evidence>
<gene>
    <name evidence="7" type="ORF">GCM10011607_41440</name>
</gene>
<evidence type="ECO:0000256" key="3">
    <source>
        <dbReference type="SAM" id="SignalP"/>
    </source>
</evidence>
<dbReference type="Gene3D" id="2.40.420.20">
    <property type="match status" value="1"/>
</dbReference>
<dbReference type="InterPro" id="IPR051909">
    <property type="entry name" value="MFP_Cation_Efflux"/>
</dbReference>
<dbReference type="Proteomes" id="UP000617555">
    <property type="component" value="Unassembled WGS sequence"/>
</dbReference>
<dbReference type="Pfam" id="PF25975">
    <property type="entry name" value="CzcB_C"/>
    <property type="match status" value="1"/>
</dbReference>
<keyword evidence="2" id="KW-0813">Transport</keyword>
<protein>
    <submittedName>
        <fullName evidence="7">Cation efflux system protein</fullName>
    </submittedName>
</protein>
<feature type="domain" description="CzcB N-terminal" evidence="5">
    <location>
        <begin position="46"/>
        <end position="137"/>
    </location>
</feature>
<evidence type="ECO:0000313" key="7">
    <source>
        <dbReference type="EMBL" id="GGB76923.1"/>
    </source>
</evidence>
<name>A0ABQ1JXU0_9GAMM</name>